<comment type="caution">
    <text evidence="12">The sequence shown here is derived from an EMBL/GenBank/DDBJ whole genome shotgun (WGS) entry which is preliminary data.</text>
</comment>
<evidence type="ECO:0000256" key="6">
    <source>
        <dbReference type="ARBA" id="ARBA00022927"/>
    </source>
</evidence>
<keyword evidence="3" id="KW-0813">Transport</keyword>
<proteinExistence type="inferred from homology"/>
<dbReference type="Proteomes" id="UP000635606">
    <property type="component" value="Unassembled WGS sequence"/>
</dbReference>
<comment type="subcellular location">
    <subcellularLocation>
        <location evidence="1">Cell membrane</location>
        <topology evidence="1">Single-pass membrane protein</topology>
    </subcellularLocation>
</comment>
<keyword evidence="6" id="KW-0653">Protein transport</keyword>
<keyword evidence="8" id="KW-0811">Translocation</keyword>
<evidence type="ECO:0000256" key="5">
    <source>
        <dbReference type="ARBA" id="ARBA00022692"/>
    </source>
</evidence>
<dbReference type="PANTHER" id="PTHR33909:SF1">
    <property type="entry name" value="SEC TRANSLOCON ACCESSORY COMPLEX SUBUNIT YAJC"/>
    <property type="match status" value="1"/>
</dbReference>
<dbReference type="EMBL" id="BOPH01000132">
    <property type="protein sequence ID" value="GIJ74242.1"/>
    <property type="molecule type" value="Genomic_DNA"/>
</dbReference>
<protein>
    <recommendedName>
        <fullName evidence="14">Preprotein translocase subunit YajC</fullName>
    </recommendedName>
</protein>
<accession>A0A8J4A483</accession>
<evidence type="ECO:0000256" key="9">
    <source>
        <dbReference type="ARBA" id="ARBA00023136"/>
    </source>
</evidence>
<evidence type="ECO:0008006" key="14">
    <source>
        <dbReference type="Google" id="ProtNLM"/>
    </source>
</evidence>
<feature type="region of interest" description="Disordered" evidence="10">
    <location>
        <begin position="100"/>
        <end position="137"/>
    </location>
</feature>
<keyword evidence="9 11" id="KW-0472">Membrane</keyword>
<keyword evidence="13" id="KW-1185">Reference proteome</keyword>
<dbReference type="NCBIfam" id="TIGR00739">
    <property type="entry name" value="yajC"/>
    <property type="match status" value="1"/>
</dbReference>
<feature type="transmembrane region" description="Helical" evidence="11">
    <location>
        <begin position="12"/>
        <end position="32"/>
    </location>
</feature>
<dbReference type="InterPro" id="IPR003849">
    <property type="entry name" value="Preprotein_translocase_YajC"/>
</dbReference>
<sequence>MLFAAESQGGGGSFAPTLLMMVLLFGAMYFLFIRPNKKRRQQVEEMQRSIGPGDEVLTIGGLYGFVSEIDDEKVVLEVSPGVFNTYSRASISRVVTAATVDDEEEVDEDLASEPEAHPAPDLEKKPDLTAKKVIDQD</sequence>
<evidence type="ECO:0000256" key="8">
    <source>
        <dbReference type="ARBA" id="ARBA00023010"/>
    </source>
</evidence>
<dbReference type="RefSeq" id="WP_203934044.1">
    <property type="nucleotide sequence ID" value="NZ_BOPH01000132.1"/>
</dbReference>
<gene>
    <name evidence="12" type="ORF">Voc01_091590</name>
</gene>
<dbReference type="Pfam" id="PF02699">
    <property type="entry name" value="YajC"/>
    <property type="match status" value="1"/>
</dbReference>
<evidence type="ECO:0000313" key="12">
    <source>
        <dbReference type="EMBL" id="GIJ74242.1"/>
    </source>
</evidence>
<evidence type="ECO:0000256" key="11">
    <source>
        <dbReference type="SAM" id="Phobius"/>
    </source>
</evidence>
<feature type="compositionally biased region" description="Acidic residues" evidence="10">
    <location>
        <begin position="100"/>
        <end position="112"/>
    </location>
</feature>
<name>A0A8J4A483_9ACTN</name>
<evidence type="ECO:0000256" key="1">
    <source>
        <dbReference type="ARBA" id="ARBA00004162"/>
    </source>
</evidence>
<evidence type="ECO:0000256" key="2">
    <source>
        <dbReference type="ARBA" id="ARBA00006742"/>
    </source>
</evidence>
<dbReference type="GO" id="GO:0015031">
    <property type="term" value="P:protein transport"/>
    <property type="evidence" value="ECO:0007669"/>
    <property type="project" value="UniProtKB-KW"/>
</dbReference>
<feature type="compositionally biased region" description="Basic and acidic residues" evidence="10">
    <location>
        <begin position="114"/>
        <end position="137"/>
    </location>
</feature>
<keyword evidence="4" id="KW-1003">Cell membrane</keyword>
<dbReference type="SMART" id="SM01323">
    <property type="entry name" value="YajC"/>
    <property type="match status" value="1"/>
</dbReference>
<dbReference type="PRINTS" id="PR01853">
    <property type="entry name" value="YAJCTRNLCASE"/>
</dbReference>
<dbReference type="PANTHER" id="PTHR33909">
    <property type="entry name" value="SEC TRANSLOCON ACCESSORY COMPLEX SUBUNIT YAJC"/>
    <property type="match status" value="1"/>
</dbReference>
<comment type="similarity">
    <text evidence="2">Belongs to the YajC family.</text>
</comment>
<reference evidence="12" key="1">
    <citation type="submission" date="2021-01" db="EMBL/GenBank/DDBJ databases">
        <title>Whole genome shotgun sequence of Virgisporangium ochraceum NBRC 16418.</title>
        <authorList>
            <person name="Komaki H."/>
            <person name="Tamura T."/>
        </authorList>
    </citation>
    <scope>NUCLEOTIDE SEQUENCE</scope>
    <source>
        <strain evidence="12">NBRC 16418</strain>
    </source>
</reference>
<keyword evidence="5 11" id="KW-0812">Transmembrane</keyword>
<dbReference type="AlphaFoldDB" id="A0A8J4A483"/>
<evidence type="ECO:0000256" key="3">
    <source>
        <dbReference type="ARBA" id="ARBA00022448"/>
    </source>
</evidence>
<evidence type="ECO:0000256" key="7">
    <source>
        <dbReference type="ARBA" id="ARBA00022989"/>
    </source>
</evidence>
<keyword evidence="7 11" id="KW-1133">Transmembrane helix</keyword>
<organism evidence="12 13">
    <name type="scientific">Virgisporangium ochraceum</name>
    <dbReference type="NCBI Taxonomy" id="65505"/>
    <lineage>
        <taxon>Bacteria</taxon>
        <taxon>Bacillati</taxon>
        <taxon>Actinomycetota</taxon>
        <taxon>Actinomycetes</taxon>
        <taxon>Micromonosporales</taxon>
        <taxon>Micromonosporaceae</taxon>
        <taxon>Virgisporangium</taxon>
    </lineage>
</organism>
<dbReference type="GO" id="GO:0005886">
    <property type="term" value="C:plasma membrane"/>
    <property type="evidence" value="ECO:0007669"/>
    <property type="project" value="UniProtKB-SubCell"/>
</dbReference>
<evidence type="ECO:0000256" key="4">
    <source>
        <dbReference type="ARBA" id="ARBA00022475"/>
    </source>
</evidence>
<evidence type="ECO:0000313" key="13">
    <source>
        <dbReference type="Proteomes" id="UP000635606"/>
    </source>
</evidence>
<evidence type="ECO:0000256" key="10">
    <source>
        <dbReference type="SAM" id="MobiDB-lite"/>
    </source>
</evidence>